<reference evidence="2 3" key="1">
    <citation type="submission" date="2018-11" db="EMBL/GenBank/DDBJ databases">
        <title>Novel Erysipelotrichaceae bacterium isolated from small intestine of a swine.</title>
        <authorList>
            <person name="Kim J.S."/>
            <person name="Choe H."/>
            <person name="Lee Y.R."/>
            <person name="Kim K.M."/>
            <person name="Park D.S."/>
        </authorList>
    </citation>
    <scope>NUCLEOTIDE SEQUENCE [LARGE SCALE GENOMIC DNA]</scope>
    <source>
        <strain evidence="2 3">SG0102</strain>
    </source>
</reference>
<dbReference type="InterPro" id="IPR010499">
    <property type="entry name" value="AraC_E-bd"/>
</dbReference>
<dbReference type="InterPro" id="IPR029441">
    <property type="entry name" value="Cass2"/>
</dbReference>
<dbReference type="SUPFAM" id="SSF55136">
    <property type="entry name" value="Probable bacterial effector-binding domain"/>
    <property type="match status" value="1"/>
</dbReference>
<feature type="domain" description="AraC effector-binding" evidence="1">
    <location>
        <begin position="1"/>
        <end position="164"/>
    </location>
</feature>
<dbReference type="OrthoDB" id="9801123at2"/>
<dbReference type="Gene3D" id="3.20.80.10">
    <property type="entry name" value="Regulatory factor, effector binding domain"/>
    <property type="match status" value="1"/>
</dbReference>
<protein>
    <recommendedName>
        <fullName evidence="1">AraC effector-binding domain-containing protein</fullName>
    </recommendedName>
</protein>
<dbReference type="AlphaFoldDB" id="A0A3G9JD55"/>
<organism evidence="2 3">
    <name type="scientific">Intestinibaculum porci</name>
    <dbReference type="NCBI Taxonomy" id="2487118"/>
    <lineage>
        <taxon>Bacteria</taxon>
        <taxon>Bacillati</taxon>
        <taxon>Bacillota</taxon>
        <taxon>Erysipelotrichia</taxon>
        <taxon>Erysipelotrichales</taxon>
        <taxon>Erysipelotrichaceae</taxon>
        <taxon>Intestinibaculum</taxon>
    </lineage>
</organism>
<evidence type="ECO:0000313" key="2">
    <source>
        <dbReference type="EMBL" id="BBH26345.1"/>
    </source>
</evidence>
<gene>
    <name evidence="2" type="ORF">SG0102_12790</name>
</gene>
<name>A0A3G9JD55_9FIRM</name>
<keyword evidence="3" id="KW-1185">Reference proteome</keyword>
<dbReference type="EMBL" id="AP019309">
    <property type="protein sequence ID" value="BBH26345.1"/>
    <property type="molecule type" value="Genomic_DNA"/>
</dbReference>
<dbReference type="RefSeq" id="WP_157982990.1">
    <property type="nucleotide sequence ID" value="NZ_AP019309.1"/>
</dbReference>
<proteinExistence type="predicted"/>
<dbReference type="PANTHER" id="PTHR36444:SF3">
    <property type="entry name" value="TRANSCRIPTIONAL ACTIVATOR, PUTATIVE-RELATED"/>
    <property type="match status" value="1"/>
</dbReference>
<evidence type="ECO:0000259" key="1">
    <source>
        <dbReference type="SMART" id="SM00871"/>
    </source>
</evidence>
<dbReference type="InterPro" id="IPR053182">
    <property type="entry name" value="YobU-like_regulator"/>
</dbReference>
<evidence type="ECO:0000313" key="3">
    <source>
        <dbReference type="Proteomes" id="UP000268059"/>
    </source>
</evidence>
<dbReference type="PANTHER" id="PTHR36444">
    <property type="entry name" value="TRANSCRIPTIONAL REGULATOR PROTEIN YOBU-RELATED"/>
    <property type="match status" value="1"/>
</dbReference>
<sequence length="169" mass="19145">MDVSYKKQSLTFIGYHTFIDPQKGYEECPAFWEQGYRQRFAHLYNTMTPENALEQAMLDNHIGAYGICLMKDGKLDYWIAGLYSGGEVPSGLEILEVPESIFAMFTTQGPLPDSLQSLNTEIYEKWLPSEGLKHGAMRDMIIEVYSDQDPASPAYECAIWMPVLKGAQL</sequence>
<dbReference type="InterPro" id="IPR011256">
    <property type="entry name" value="Reg_factor_effector_dom_sf"/>
</dbReference>
<dbReference type="KEGG" id="ebm:SG0102_12790"/>
<accession>A0A3G9JD55</accession>
<dbReference type="Pfam" id="PF14526">
    <property type="entry name" value="Cass2"/>
    <property type="match status" value="1"/>
</dbReference>
<dbReference type="SMART" id="SM00871">
    <property type="entry name" value="AraC_E_bind"/>
    <property type="match status" value="1"/>
</dbReference>
<dbReference type="Proteomes" id="UP000268059">
    <property type="component" value="Chromosome"/>
</dbReference>
<dbReference type="InParanoid" id="A0A3G9JD55"/>